<evidence type="ECO:0000313" key="2">
    <source>
        <dbReference type="Proteomes" id="UP000027120"/>
    </source>
</evidence>
<evidence type="ECO:0000313" key="1">
    <source>
        <dbReference type="EMBL" id="KDO40183.1"/>
    </source>
</evidence>
<feature type="non-terminal residue" evidence="1">
    <location>
        <position position="198"/>
    </location>
</feature>
<dbReference type="InterPro" id="IPR010325">
    <property type="entry name" value="Rhamnogal_lyase"/>
</dbReference>
<dbReference type="EMBL" id="KK786091">
    <property type="protein sequence ID" value="KDO40183.1"/>
    <property type="molecule type" value="Genomic_DNA"/>
</dbReference>
<dbReference type="Proteomes" id="UP000027120">
    <property type="component" value="Unassembled WGS sequence"/>
</dbReference>
<reference evidence="1 2" key="1">
    <citation type="submission" date="2014-04" db="EMBL/GenBank/DDBJ databases">
        <authorList>
            <consortium name="International Citrus Genome Consortium"/>
            <person name="Gmitter F."/>
            <person name="Chen C."/>
            <person name="Farmerie W."/>
            <person name="Harkins T."/>
            <person name="Desany B."/>
            <person name="Mohiuddin M."/>
            <person name="Kodira C."/>
            <person name="Borodovsky M."/>
            <person name="Lomsadze A."/>
            <person name="Burns P."/>
            <person name="Jenkins J."/>
            <person name="Prochnik S."/>
            <person name="Shu S."/>
            <person name="Chapman J."/>
            <person name="Pitluck S."/>
            <person name="Schmutz J."/>
            <person name="Rokhsar D."/>
        </authorList>
    </citation>
    <scope>NUCLEOTIDE SEQUENCE</scope>
</reference>
<dbReference type="Pfam" id="PF06045">
    <property type="entry name" value="Rhamnogal_lyase"/>
    <property type="match status" value="1"/>
</dbReference>
<dbReference type="AlphaFoldDB" id="A0A067DBM2"/>
<dbReference type="InterPro" id="IPR051850">
    <property type="entry name" value="Polysacch_Lyase_4"/>
</dbReference>
<sequence>MTSLGVQLNTKHRRLVVMDNGLVQVTLSNPEGEVIGIKYNEIDNVLETQNEEDNRGYWDVVWYEPEKQGSYDKLIATDFKVIMQDENQVEVSFTRTWNISLRGSLAPLNVDKRYIMRRGVSGFYFYAIMERKEGWPDVDMDQIRTVFKLQQNKFHFMAISNDRQRIMPMPEDRATGQPLAYPEAVLLTDPINPDLRGE</sequence>
<protein>
    <submittedName>
        <fullName evidence="1">Uncharacterized protein</fullName>
    </submittedName>
</protein>
<dbReference type="STRING" id="2711.A0A067DBM2"/>
<keyword evidence="2" id="KW-1185">Reference proteome</keyword>
<name>A0A067DBM2_CITSI</name>
<organism evidence="1 2">
    <name type="scientific">Citrus sinensis</name>
    <name type="common">Sweet orange</name>
    <name type="synonym">Citrus aurantium var. sinensis</name>
    <dbReference type="NCBI Taxonomy" id="2711"/>
    <lineage>
        <taxon>Eukaryota</taxon>
        <taxon>Viridiplantae</taxon>
        <taxon>Streptophyta</taxon>
        <taxon>Embryophyta</taxon>
        <taxon>Tracheophyta</taxon>
        <taxon>Spermatophyta</taxon>
        <taxon>Magnoliopsida</taxon>
        <taxon>eudicotyledons</taxon>
        <taxon>Gunneridae</taxon>
        <taxon>Pentapetalae</taxon>
        <taxon>rosids</taxon>
        <taxon>malvids</taxon>
        <taxon>Sapindales</taxon>
        <taxon>Rutaceae</taxon>
        <taxon>Aurantioideae</taxon>
        <taxon>Citrus</taxon>
    </lineage>
</organism>
<gene>
    <name evidence="1" type="ORF">CISIN_1g0067411mg</name>
</gene>
<accession>A0A067DBM2</accession>
<dbReference type="PANTHER" id="PTHR32018">
    <property type="entry name" value="RHAMNOGALACTURONATE LYASE FAMILY PROTEIN"/>
    <property type="match status" value="1"/>
</dbReference>
<proteinExistence type="predicted"/>
<dbReference type="PANTHER" id="PTHR32018:SF6">
    <property type="entry name" value="RHAMNOGALACTURONAN ENDOLYASE"/>
    <property type="match status" value="1"/>
</dbReference>